<reference evidence="2 3" key="1">
    <citation type="submission" date="2013-09" db="EMBL/GenBank/DDBJ databases">
        <authorList>
            <person name="Zeng Z."/>
            <person name="Chen C."/>
        </authorList>
    </citation>
    <scope>NUCLEOTIDE SEQUENCE [LARGE SCALE GENOMIC DNA]</scope>
    <source>
        <strain evidence="2 3">WB 3.3-2</strain>
    </source>
</reference>
<name>A0A0A2MDB7_9FLAO</name>
<organism evidence="2 3">
    <name type="scientific">Flavobacterium rivuli WB 3.3-2 = DSM 21788</name>
    <dbReference type="NCBI Taxonomy" id="1121895"/>
    <lineage>
        <taxon>Bacteria</taxon>
        <taxon>Pseudomonadati</taxon>
        <taxon>Bacteroidota</taxon>
        <taxon>Flavobacteriia</taxon>
        <taxon>Flavobacteriales</taxon>
        <taxon>Flavobacteriaceae</taxon>
        <taxon>Flavobacterium</taxon>
    </lineage>
</organism>
<accession>A0A0A2MDB7</accession>
<evidence type="ECO:0000313" key="3">
    <source>
        <dbReference type="Proteomes" id="UP000030152"/>
    </source>
</evidence>
<feature type="coiled-coil region" evidence="1">
    <location>
        <begin position="99"/>
        <end position="126"/>
    </location>
</feature>
<dbReference type="eggNOG" id="ENOG502ZYAR">
    <property type="taxonomic scope" value="Bacteria"/>
</dbReference>
<evidence type="ECO:0000256" key="1">
    <source>
        <dbReference type="SAM" id="Coils"/>
    </source>
</evidence>
<keyword evidence="1" id="KW-0175">Coiled coil</keyword>
<dbReference type="Proteomes" id="UP000030152">
    <property type="component" value="Unassembled WGS sequence"/>
</dbReference>
<keyword evidence="3" id="KW-1185">Reference proteome</keyword>
<dbReference type="AlphaFoldDB" id="A0A0A2MDB7"/>
<dbReference type="EMBL" id="JRLX01000011">
    <property type="protein sequence ID" value="KGO86285.1"/>
    <property type="molecule type" value="Genomic_DNA"/>
</dbReference>
<sequence length="127" mass="14884">MSLLFIIVLYVLFKILNNSSPHKEKKKELTEKFQELRAQSIKLQENVSSYILTNNANEIIFFENITYGSFLKSLQKNHIQHLSEKSYIKLKNSNNRLYLKSTETMLNEQAIKLKEAQNKVSGLKYNL</sequence>
<gene>
    <name evidence="2" type="ORF">Q765_11945</name>
</gene>
<evidence type="ECO:0000313" key="2">
    <source>
        <dbReference type="EMBL" id="KGO86285.1"/>
    </source>
</evidence>
<proteinExistence type="predicted"/>
<comment type="caution">
    <text evidence="2">The sequence shown here is derived from an EMBL/GenBank/DDBJ whole genome shotgun (WGS) entry which is preliminary data.</text>
</comment>
<protein>
    <submittedName>
        <fullName evidence="2">Uncharacterized protein</fullName>
    </submittedName>
</protein>